<reference evidence="1" key="1">
    <citation type="journal article" date="2021" name="Genome Biol. Evol.">
        <title>A High-Quality Reference Genome for a Parasitic Bivalve with Doubly Uniparental Inheritance (Bivalvia: Unionida).</title>
        <authorList>
            <person name="Smith C.H."/>
        </authorList>
    </citation>
    <scope>NUCLEOTIDE SEQUENCE</scope>
    <source>
        <strain evidence="1">CHS0354</strain>
    </source>
</reference>
<dbReference type="Proteomes" id="UP001195483">
    <property type="component" value="Unassembled WGS sequence"/>
</dbReference>
<organism evidence="1 2">
    <name type="scientific">Potamilus streckersoni</name>
    <dbReference type="NCBI Taxonomy" id="2493646"/>
    <lineage>
        <taxon>Eukaryota</taxon>
        <taxon>Metazoa</taxon>
        <taxon>Spiralia</taxon>
        <taxon>Lophotrochozoa</taxon>
        <taxon>Mollusca</taxon>
        <taxon>Bivalvia</taxon>
        <taxon>Autobranchia</taxon>
        <taxon>Heteroconchia</taxon>
        <taxon>Palaeoheterodonta</taxon>
        <taxon>Unionida</taxon>
        <taxon>Unionoidea</taxon>
        <taxon>Unionidae</taxon>
        <taxon>Ambleminae</taxon>
        <taxon>Lampsilini</taxon>
        <taxon>Potamilus</taxon>
    </lineage>
</organism>
<reference evidence="1" key="3">
    <citation type="submission" date="2023-05" db="EMBL/GenBank/DDBJ databases">
        <authorList>
            <person name="Smith C.H."/>
        </authorList>
    </citation>
    <scope>NUCLEOTIDE SEQUENCE</scope>
    <source>
        <strain evidence="1">CHS0354</strain>
        <tissue evidence="1">Mantle</tissue>
    </source>
</reference>
<evidence type="ECO:0000313" key="2">
    <source>
        <dbReference type="Proteomes" id="UP001195483"/>
    </source>
</evidence>
<sequence>MFLFRKRSVDAPTPVHWRTYNEDLLSLKEKIEKYTPSSSTGISQARILMIGKIGAGKSSVCNTINSIFYGGITHPCPCGSADKSFTKLTDIQTDRRTGKERWKEIEKQ</sequence>
<proteinExistence type="predicted"/>
<dbReference type="AlphaFoldDB" id="A0AAE0SPS9"/>
<dbReference type="EMBL" id="JAEAOA010000613">
    <property type="protein sequence ID" value="KAK3595564.1"/>
    <property type="molecule type" value="Genomic_DNA"/>
</dbReference>
<evidence type="ECO:0008006" key="3">
    <source>
        <dbReference type="Google" id="ProtNLM"/>
    </source>
</evidence>
<comment type="caution">
    <text evidence="1">The sequence shown here is derived from an EMBL/GenBank/DDBJ whole genome shotgun (WGS) entry which is preliminary data.</text>
</comment>
<accession>A0AAE0SPS9</accession>
<name>A0AAE0SPS9_9BIVA</name>
<protein>
    <recommendedName>
        <fullName evidence="3">AIG1-type G domain-containing protein</fullName>
    </recommendedName>
</protein>
<evidence type="ECO:0000313" key="1">
    <source>
        <dbReference type="EMBL" id="KAK3595564.1"/>
    </source>
</evidence>
<keyword evidence="2" id="KW-1185">Reference proteome</keyword>
<reference evidence="1" key="2">
    <citation type="journal article" date="2021" name="Genome Biol. Evol.">
        <title>Developing a high-quality reference genome for a parasitic bivalve with doubly uniparental inheritance (Bivalvia: Unionida).</title>
        <authorList>
            <person name="Smith C.H."/>
        </authorList>
    </citation>
    <scope>NUCLEOTIDE SEQUENCE</scope>
    <source>
        <strain evidence="1">CHS0354</strain>
        <tissue evidence="1">Mantle</tissue>
    </source>
</reference>
<gene>
    <name evidence="1" type="ORF">CHS0354_009520</name>
</gene>